<dbReference type="Pfam" id="PF00646">
    <property type="entry name" value="F-box"/>
    <property type="match status" value="1"/>
</dbReference>
<feature type="coiled-coil region" evidence="2">
    <location>
        <begin position="1057"/>
        <end position="1084"/>
    </location>
</feature>
<feature type="compositionally biased region" description="Low complexity" evidence="3">
    <location>
        <begin position="954"/>
        <end position="965"/>
    </location>
</feature>
<protein>
    <recommendedName>
        <fullName evidence="8">F-box domain-containing protein</fullName>
    </recommendedName>
</protein>
<evidence type="ECO:0000259" key="4">
    <source>
        <dbReference type="PROSITE" id="PS50157"/>
    </source>
</evidence>
<feature type="compositionally biased region" description="Low complexity" evidence="3">
    <location>
        <begin position="766"/>
        <end position="790"/>
    </location>
</feature>
<dbReference type="InterPro" id="IPR036047">
    <property type="entry name" value="F-box-like_dom_sf"/>
</dbReference>
<keyword evidence="1" id="KW-0862">Zinc</keyword>
<feature type="compositionally biased region" description="Basic and acidic residues" evidence="3">
    <location>
        <begin position="1226"/>
        <end position="1244"/>
    </location>
</feature>
<accession>A0AAW0GQJ6</accession>
<feature type="region of interest" description="Disordered" evidence="3">
    <location>
        <begin position="1174"/>
        <end position="1253"/>
    </location>
</feature>
<name>A0AAW0GQJ6_9APHY</name>
<dbReference type="InterPro" id="IPR001810">
    <property type="entry name" value="F-box_dom"/>
</dbReference>
<feature type="compositionally biased region" description="Basic and acidic residues" evidence="3">
    <location>
        <begin position="1356"/>
        <end position="1375"/>
    </location>
</feature>
<feature type="region of interest" description="Disordered" evidence="3">
    <location>
        <begin position="833"/>
        <end position="854"/>
    </location>
</feature>
<feature type="domain" description="C2H2-type" evidence="4">
    <location>
        <begin position="592"/>
        <end position="621"/>
    </location>
</feature>
<evidence type="ECO:0000313" key="6">
    <source>
        <dbReference type="EMBL" id="KAK7694202.1"/>
    </source>
</evidence>
<feature type="compositionally biased region" description="Basic residues" evidence="3">
    <location>
        <begin position="1335"/>
        <end position="1346"/>
    </location>
</feature>
<evidence type="ECO:0008006" key="8">
    <source>
        <dbReference type="Google" id="ProtNLM"/>
    </source>
</evidence>
<feature type="compositionally biased region" description="Polar residues" evidence="3">
    <location>
        <begin position="1462"/>
        <end position="1482"/>
    </location>
</feature>
<feature type="region of interest" description="Disordered" evidence="3">
    <location>
        <begin position="1455"/>
        <end position="1482"/>
    </location>
</feature>
<dbReference type="GO" id="GO:0008270">
    <property type="term" value="F:zinc ion binding"/>
    <property type="evidence" value="ECO:0007669"/>
    <property type="project" value="UniProtKB-KW"/>
</dbReference>
<dbReference type="SUPFAM" id="SSF81383">
    <property type="entry name" value="F-box domain"/>
    <property type="match status" value="1"/>
</dbReference>
<proteinExistence type="predicted"/>
<feature type="compositionally biased region" description="Basic residues" evidence="3">
    <location>
        <begin position="694"/>
        <end position="703"/>
    </location>
</feature>
<evidence type="ECO:0000256" key="1">
    <source>
        <dbReference type="PROSITE-ProRule" id="PRU00042"/>
    </source>
</evidence>
<feature type="compositionally biased region" description="Low complexity" evidence="3">
    <location>
        <begin position="1526"/>
        <end position="1539"/>
    </location>
</feature>
<dbReference type="EMBL" id="JASBNA010000002">
    <property type="protein sequence ID" value="KAK7694202.1"/>
    <property type="molecule type" value="Genomic_DNA"/>
</dbReference>
<dbReference type="SMART" id="SM00256">
    <property type="entry name" value="FBOX"/>
    <property type="match status" value="1"/>
</dbReference>
<dbReference type="PROSITE" id="PS50157">
    <property type="entry name" value="ZINC_FINGER_C2H2_2"/>
    <property type="match status" value="1"/>
</dbReference>
<feature type="compositionally biased region" description="Low complexity" evidence="3">
    <location>
        <begin position="1201"/>
        <end position="1212"/>
    </location>
</feature>
<dbReference type="InterPro" id="IPR013087">
    <property type="entry name" value="Znf_C2H2_type"/>
</dbReference>
<dbReference type="CDD" id="cd09917">
    <property type="entry name" value="F-box_SF"/>
    <property type="match status" value="1"/>
</dbReference>
<feature type="region of interest" description="Disordered" evidence="3">
    <location>
        <begin position="1"/>
        <end position="27"/>
    </location>
</feature>
<gene>
    <name evidence="6" type="ORF">QCA50_001382</name>
</gene>
<feature type="compositionally biased region" description="Polar residues" evidence="3">
    <location>
        <begin position="940"/>
        <end position="953"/>
    </location>
</feature>
<organism evidence="6 7">
    <name type="scientific">Cerrena zonata</name>
    <dbReference type="NCBI Taxonomy" id="2478898"/>
    <lineage>
        <taxon>Eukaryota</taxon>
        <taxon>Fungi</taxon>
        <taxon>Dikarya</taxon>
        <taxon>Basidiomycota</taxon>
        <taxon>Agaricomycotina</taxon>
        <taxon>Agaricomycetes</taxon>
        <taxon>Polyporales</taxon>
        <taxon>Cerrenaceae</taxon>
        <taxon>Cerrena</taxon>
    </lineage>
</organism>
<reference evidence="6 7" key="1">
    <citation type="submission" date="2022-09" db="EMBL/GenBank/DDBJ databases">
        <authorList>
            <person name="Palmer J.M."/>
        </authorList>
    </citation>
    <scope>NUCLEOTIDE SEQUENCE [LARGE SCALE GENOMIC DNA]</scope>
    <source>
        <strain evidence="6 7">DSM 7382</strain>
    </source>
</reference>
<dbReference type="PROSITE" id="PS50181">
    <property type="entry name" value="FBOX"/>
    <property type="match status" value="1"/>
</dbReference>
<feature type="domain" description="F-box" evidence="5">
    <location>
        <begin position="31"/>
        <end position="80"/>
    </location>
</feature>
<keyword evidence="2" id="KW-0175">Coiled coil</keyword>
<keyword evidence="1" id="KW-0479">Metal-binding</keyword>
<dbReference type="Gene3D" id="1.20.1280.50">
    <property type="match status" value="1"/>
</dbReference>
<feature type="region of interest" description="Disordered" evidence="3">
    <location>
        <begin position="753"/>
        <end position="794"/>
    </location>
</feature>
<keyword evidence="1" id="KW-0863">Zinc-finger</keyword>
<dbReference type="Proteomes" id="UP001385951">
    <property type="component" value="Unassembled WGS sequence"/>
</dbReference>
<feature type="region of interest" description="Disordered" evidence="3">
    <location>
        <begin position="694"/>
        <end position="739"/>
    </location>
</feature>
<feature type="region of interest" description="Disordered" evidence="3">
    <location>
        <begin position="1504"/>
        <end position="1543"/>
    </location>
</feature>
<evidence type="ECO:0000256" key="2">
    <source>
        <dbReference type="SAM" id="Coils"/>
    </source>
</evidence>
<evidence type="ECO:0000259" key="5">
    <source>
        <dbReference type="PROSITE" id="PS50181"/>
    </source>
</evidence>
<evidence type="ECO:0000256" key="3">
    <source>
        <dbReference type="SAM" id="MobiDB-lite"/>
    </source>
</evidence>
<evidence type="ECO:0000313" key="7">
    <source>
        <dbReference type="Proteomes" id="UP001385951"/>
    </source>
</evidence>
<feature type="region of interest" description="Disordered" evidence="3">
    <location>
        <begin position="1308"/>
        <end position="1402"/>
    </location>
</feature>
<sequence length="1610" mass="181242">MATGSKRKKAPDATEESKPPKRVARTRKGKLEELPNMPLDILYEIFSYLPPVDILNLSRTNKAFRALLMDRSAAPFWKAARLNIPDLPEPFPGMSEPAFANLCFNSHCHVCLKPNIQEVIWEYRARLCHACKEPSTVSLVSLRGTDFQLHDRQLRLLPHIDAEVVGKTKRGSKDWIVGFPRIYVPDKEEVETAWNALTDEAARDEFLKTQDKRFEEIRKHARVCEIWSQNKKKNRNQELHRIRRERYNAIVAKLVELGYQKDVTYAEENIWDKDSLEIHPFVRQSKPLTQRTWNNNCADLLEFIEQNITPQRLYDEYEDNITVCLSALRLAAHTRMAPKHRPFFPRLRDLVSFPEVKAMMNPFDTPEFDPQDVEKLVPIVDDLLVSWKADCQRQLEDSIRSEAPDIPEDIAIWDLAIANMISCTDAICQDVLVEPWPNGVLHDCKYYGYPIKSNDEERFIDNDNPHTLARNKWYDNVMNTSLGYKWSMKYLRPLVHGVENIVKLCGKDPLQVTAAEMDQLDARFFCFDQEKEKGVREILTWREAATQESRRLRRNGQTADWKIVPEEDRKKIAHLELAAQQCKERSEAAKYYWCCARCDIMHRSRETLTLHIKEIHEIETPGENDLFLDQEKAMAKAYVYIVYDARNNSPPGLPRIIQEAFKEGRAALESNIYVVWEDQSPEAPVPHLLPIRAPRVHHPHNNHHNLSLPLQGLENGSHSTRQVLPRSAPTRNSGSDRVSHLSPLLRAAIRLSQIPPLSSGPRPLVSTVPPSTGNTNTNTDNSTAAANPTPQTLRSETLRTIEQTTDSFRRLTTTIENAYNNLASVRNSLRRTMDEHSNLPSSLPNGDRQFPPLPPLTAPNSNANSRERPGFLNSAFNSNMAPSHSAIILADGTEVISPVISTAASVNGRDNLGGSNIPGGYNAANGGALLAAYIAQQGSASRDVTQAPRTSPDTTTSQSQRRGTSNLASNPESHTRTRPLFSDPPNYDQYISRYTSDYNTRIASPPNETGGNPRLRFSSYSSLGIAPLTRPRFVNPEDRTRPIRSASDALQSFTAFLEEFRSTMNRVDEEIENETRNLRQRNEAMEGGLTARAPTTNARSPSPTEELLFGRRELDPYSDDPSTTLGRRVQARAAASARTHNVDPMIERASDFADRVGSHLDRLARHRDELLEASNGLRRGPASRPIPLPRLSDYYDPSTRPRPTTAQTQATTGPINSPTRARRRRMQEENRGPRLRTSHIDRTGRLSYNPTLPEDHPLAYIHQTPSVPIPGLTSHDFDRADPVTGRRRRYTVISPVRDGADDVHTITMSDSSSDEEPDPALAFAYGLPSGARQTSPRRMRVRRRQRTLSQGASRPLLERNRERGNRRSISRDRMPARMPSFSSTSSDEDEALGRTGAASRPIGIERGMSARQFDDLLRERAQQFANRWSSNESIADLLNEDPLADITRPTAEPLIRSDSLGWPTSSDNNTTSAQQPPRFQPNTAPMFSIGPDDSGMTRARVRLNGSSTSRAEGPRWFMTPSDSERSAPPSRGTSTPRPRWVVGEDADGSLFDVLGDEGKMVGSSEPFVPSILPVMPASYSSSSKVKVEKEVAQPQVRRITVSTSLLCAGI</sequence>
<keyword evidence="7" id="KW-1185">Reference proteome</keyword>
<comment type="caution">
    <text evidence="6">The sequence shown here is derived from an EMBL/GenBank/DDBJ whole genome shotgun (WGS) entry which is preliminary data.</text>
</comment>
<feature type="region of interest" description="Disordered" evidence="3">
    <location>
        <begin position="940"/>
        <end position="988"/>
    </location>
</feature>
<feature type="compositionally biased region" description="Basic and acidic residues" evidence="3">
    <location>
        <begin position="10"/>
        <end position="19"/>
    </location>
</feature>